<evidence type="ECO:0000256" key="1">
    <source>
        <dbReference type="ARBA" id="ARBA00022679"/>
    </source>
</evidence>
<comment type="caution">
    <text evidence="5">The sequence shown here is derived from an EMBL/GenBank/DDBJ whole genome shotgun (WGS) entry which is preliminary data.</text>
</comment>
<name>A0A8H4VLB9_9AGAR</name>
<dbReference type="InterPro" id="IPR000182">
    <property type="entry name" value="GNAT_dom"/>
</dbReference>
<evidence type="ECO:0000259" key="4">
    <source>
        <dbReference type="PROSITE" id="PS51186"/>
    </source>
</evidence>
<gene>
    <name evidence="5" type="ORF">D9613_003496</name>
</gene>
<dbReference type="PROSITE" id="PS51186">
    <property type="entry name" value="GNAT"/>
    <property type="match status" value="1"/>
</dbReference>
<feature type="region of interest" description="Disordered" evidence="2">
    <location>
        <begin position="1"/>
        <end position="22"/>
    </location>
</feature>
<dbReference type="EMBL" id="JAACJL010000044">
    <property type="protein sequence ID" value="KAF4615011.1"/>
    <property type="molecule type" value="Genomic_DNA"/>
</dbReference>
<keyword evidence="3" id="KW-0472">Membrane</keyword>
<feature type="domain" description="N-acetyltransferase" evidence="4">
    <location>
        <begin position="124"/>
        <end position="277"/>
    </location>
</feature>
<evidence type="ECO:0000256" key="2">
    <source>
        <dbReference type="SAM" id="MobiDB-lite"/>
    </source>
</evidence>
<dbReference type="InterPro" id="IPR016181">
    <property type="entry name" value="Acyl_CoA_acyltransferase"/>
</dbReference>
<keyword evidence="6" id="KW-1185">Reference proteome</keyword>
<keyword evidence="1" id="KW-0808">Transferase</keyword>
<keyword evidence="3" id="KW-0812">Transmembrane</keyword>
<dbReference type="InterPro" id="IPR050769">
    <property type="entry name" value="NAT_camello-type"/>
</dbReference>
<dbReference type="PANTHER" id="PTHR13947:SF37">
    <property type="entry name" value="LD18367P"/>
    <property type="match status" value="1"/>
</dbReference>
<dbReference type="PANTHER" id="PTHR13947">
    <property type="entry name" value="GNAT FAMILY N-ACETYLTRANSFERASE"/>
    <property type="match status" value="1"/>
</dbReference>
<organism evidence="5 6">
    <name type="scientific">Agrocybe pediades</name>
    <dbReference type="NCBI Taxonomy" id="84607"/>
    <lineage>
        <taxon>Eukaryota</taxon>
        <taxon>Fungi</taxon>
        <taxon>Dikarya</taxon>
        <taxon>Basidiomycota</taxon>
        <taxon>Agaricomycotina</taxon>
        <taxon>Agaricomycetes</taxon>
        <taxon>Agaricomycetidae</taxon>
        <taxon>Agaricales</taxon>
        <taxon>Agaricineae</taxon>
        <taxon>Strophariaceae</taxon>
        <taxon>Agrocybe</taxon>
    </lineage>
</organism>
<evidence type="ECO:0000256" key="3">
    <source>
        <dbReference type="SAM" id="Phobius"/>
    </source>
</evidence>
<accession>A0A8H4VLB9</accession>
<evidence type="ECO:0000313" key="5">
    <source>
        <dbReference type="EMBL" id="KAF4615011.1"/>
    </source>
</evidence>
<proteinExistence type="predicted"/>
<dbReference type="Pfam" id="PF00583">
    <property type="entry name" value="Acetyltransf_1"/>
    <property type="match status" value="1"/>
</dbReference>
<dbReference type="AlphaFoldDB" id="A0A8H4VLB9"/>
<evidence type="ECO:0000313" key="6">
    <source>
        <dbReference type="Proteomes" id="UP000521872"/>
    </source>
</evidence>
<dbReference type="SUPFAM" id="SSF55729">
    <property type="entry name" value="Acyl-CoA N-acyltransferases (Nat)"/>
    <property type="match status" value="1"/>
</dbReference>
<reference evidence="5 6" key="1">
    <citation type="submission" date="2019-12" db="EMBL/GenBank/DDBJ databases">
        <authorList>
            <person name="Floudas D."/>
            <person name="Bentzer J."/>
            <person name="Ahren D."/>
            <person name="Johansson T."/>
            <person name="Persson P."/>
            <person name="Tunlid A."/>
        </authorList>
    </citation>
    <scope>NUCLEOTIDE SEQUENCE [LARGE SCALE GENOMIC DNA]</scope>
    <source>
        <strain evidence="5 6">CBS 102.39</strain>
    </source>
</reference>
<feature type="transmembrane region" description="Helical" evidence="3">
    <location>
        <begin position="75"/>
        <end position="93"/>
    </location>
</feature>
<dbReference type="Gene3D" id="3.40.630.30">
    <property type="match status" value="1"/>
</dbReference>
<feature type="transmembrane region" description="Helical" evidence="3">
    <location>
        <begin position="99"/>
        <end position="118"/>
    </location>
</feature>
<keyword evidence="3" id="KW-1133">Transmembrane helix</keyword>
<dbReference type="Proteomes" id="UP000521872">
    <property type="component" value="Unassembled WGS sequence"/>
</dbReference>
<dbReference type="CDD" id="cd04301">
    <property type="entry name" value="NAT_SF"/>
    <property type="match status" value="1"/>
</dbReference>
<sequence length="284" mass="32195">MNEKPTVLPSEPNEPAPPINAAQSEDYEEKLTIHVRPYRNSDLEAVRDLFYDSMSGEGSPYYFAMRAQWTRPISLVTYACALIGMMLIVRSGQPLMRKAGYGIVFISVLVFSAYRYSLRATFEDFLKRNLEGDFAHIPDTYDIEVVPLEEYRSKPLGSDSAFKGRNGFWVAETPSGDVVGCLGLDSNTHNSNETTSELRHLVVSRKFRRRGIAQQLVTAAVEHAKELGTKTLFLTTSSYQRAALGLYQKLGWTKQEIRRVSVLFDNIDIYALQLDLENYHGWNC</sequence>
<dbReference type="GO" id="GO:0008080">
    <property type="term" value="F:N-acetyltransferase activity"/>
    <property type="evidence" value="ECO:0007669"/>
    <property type="project" value="InterPro"/>
</dbReference>
<protein>
    <recommendedName>
        <fullName evidence="4">N-acetyltransferase domain-containing protein</fullName>
    </recommendedName>
</protein>